<dbReference type="AlphaFoldDB" id="A0A4Y8AYP7"/>
<accession>A0A4Y8AYP7</accession>
<feature type="signal peptide" evidence="1">
    <location>
        <begin position="1"/>
        <end position="21"/>
    </location>
</feature>
<protein>
    <recommendedName>
        <fullName evidence="4">Capsule assembly Wzi family protein</fullName>
    </recommendedName>
</protein>
<evidence type="ECO:0000313" key="3">
    <source>
        <dbReference type="Proteomes" id="UP000298517"/>
    </source>
</evidence>
<evidence type="ECO:0008006" key="4">
    <source>
        <dbReference type="Google" id="ProtNLM"/>
    </source>
</evidence>
<feature type="chain" id="PRO_5021333337" description="Capsule assembly Wzi family protein" evidence="1">
    <location>
        <begin position="22"/>
        <end position="470"/>
    </location>
</feature>
<dbReference type="InterPro" id="IPR038636">
    <property type="entry name" value="Wzi_sf"/>
</dbReference>
<dbReference type="EMBL" id="SNQI01000001">
    <property type="protein sequence ID" value="TEW77014.1"/>
    <property type="molecule type" value="Genomic_DNA"/>
</dbReference>
<sequence>MIKLKQLVIFLNLLGMYHAFAQENKTHYILELQTTQASKNTVPFWLRANTYGRVQEHSSTLLYTAVAGNFKSETNKLQYSYKLGLTGYNGTENTLFIDELYGAIHYKNWGLTIGVKHNAQLLEGLSSSNGNIATSTNARAYPGYNIYLKDFVTLPFAKNWLAVKGNYGDFLLNDKRSVTNTRLHSKSIYFKSKLSSSFEIITGLNHYAQWAGKSSIFGNQPKGFKNYLRVITGSSGGTDALGGDQINVLGNQLGTYLLQFNYFGKNLNWNFYWSHPFEDRSGRELMNYPDGLYGIFVDLKQPDGILSHVLAEFTYTKHASGSDPHYTDENGFHAASGMDNYFNNGVYQSGWTYFGNMIGSPYFTTKPKDENGITQGIIDGDNRLMAFNLGFKGTIKKVAYKALLSHTTYFGWFGSEYAVKPNQFSSLLEVAFPRIGSLPFNFSLGAAFDTGTYRPVNFGGFLKLSSVGVF</sequence>
<dbReference type="Gene3D" id="2.40.160.130">
    <property type="entry name" value="Capsule assembly protein Wzi"/>
    <property type="match status" value="1"/>
</dbReference>
<gene>
    <name evidence="2" type="ORF">E2488_03970</name>
</gene>
<dbReference type="InterPro" id="IPR026950">
    <property type="entry name" value="Caps_assemb_Wzi"/>
</dbReference>
<dbReference type="Pfam" id="PF14052">
    <property type="entry name" value="Caps_assemb_Wzi"/>
    <property type="match status" value="1"/>
</dbReference>
<proteinExistence type="predicted"/>
<name>A0A4Y8AYP7_9FLAO</name>
<dbReference type="Proteomes" id="UP000298517">
    <property type="component" value="Unassembled WGS sequence"/>
</dbReference>
<keyword evidence="3" id="KW-1185">Reference proteome</keyword>
<organism evidence="2 3">
    <name type="scientific">Gramella jeungdoensis</name>
    <dbReference type="NCBI Taxonomy" id="708091"/>
    <lineage>
        <taxon>Bacteria</taxon>
        <taxon>Pseudomonadati</taxon>
        <taxon>Bacteroidota</taxon>
        <taxon>Flavobacteriia</taxon>
        <taxon>Flavobacteriales</taxon>
        <taxon>Flavobacteriaceae</taxon>
        <taxon>Christiangramia</taxon>
    </lineage>
</organism>
<comment type="caution">
    <text evidence="2">The sequence shown here is derived from an EMBL/GenBank/DDBJ whole genome shotgun (WGS) entry which is preliminary data.</text>
</comment>
<reference evidence="2 3" key="1">
    <citation type="journal article" date="2011" name="J. Microbiol.">
        <title>Gramella jeungdoensis sp. nov., isolated from a solar saltern in Korea.</title>
        <authorList>
            <person name="Joung Y."/>
            <person name="Kim H."/>
            <person name="Jang T."/>
            <person name="Ahn T.S."/>
            <person name="Joh K."/>
        </authorList>
    </citation>
    <scope>NUCLEOTIDE SEQUENCE [LARGE SCALE GENOMIC DNA]</scope>
    <source>
        <strain evidence="2 3">KCTC 23123</strain>
    </source>
</reference>
<evidence type="ECO:0000256" key="1">
    <source>
        <dbReference type="SAM" id="SignalP"/>
    </source>
</evidence>
<keyword evidence="1" id="KW-0732">Signal</keyword>
<evidence type="ECO:0000313" key="2">
    <source>
        <dbReference type="EMBL" id="TEW77014.1"/>
    </source>
</evidence>